<dbReference type="Proteomes" id="UP001150879">
    <property type="component" value="Unassembled WGS sequence"/>
</dbReference>
<evidence type="ECO:0000256" key="2">
    <source>
        <dbReference type="ARBA" id="ARBA00012759"/>
    </source>
</evidence>
<protein>
    <recommendedName>
        <fullName evidence="2">ubiquitinyl hydrolase 1</fullName>
        <ecNumber evidence="2">3.4.19.12</ecNumber>
    </recommendedName>
</protein>
<evidence type="ECO:0000313" key="10">
    <source>
        <dbReference type="EMBL" id="KAJ5205283.1"/>
    </source>
</evidence>
<dbReference type="GO" id="GO:0004843">
    <property type="term" value="F:cysteine-type deubiquitinase activity"/>
    <property type="evidence" value="ECO:0007669"/>
    <property type="project" value="UniProtKB-EC"/>
</dbReference>
<keyword evidence="11" id="KW-1185">Reference proteome</keyword>
<evidence type="ECO:0000256" key="6">
    <source>
        <dbReference type="ARBA" id="ARBA00022807"/>
    </source>
</evidence>
<feature type="domain" description="DUF6606" evidence="9">
    <location>
        <begin position="15"/>
        <end position="284"/>
    </location>
</feature>
<name>A0A9W9MPV8_9EURO</name>
<dbReference type="Pfam" id="PF20255">
    <property type="entry name" value="DUF6606"/>
    <property type="match status" value="1"/>
</dbReference>
<keyword evidence="5" id="KW-0378">Hydrolase</keyword>
<evidence type="ECO:0000256" key="7">
    <source>
        <dbReference type="SAM" id="Coils"/>
    </source>
</evidence>
<dbReference type="OrthoDB" id="3182339at2759"/>
<dbReference type="PANTHER" id="PTHR13367:SF34">
    <property type="match status" value="1"/>
</dbReference>
<keyword evidence="6" id="KW-0788">Thiol protease</keyword>
<reference evidence="10" key="2">
    <citation type="journal article" date="2023" name="IMA Fungus">
        <title>Comparative genomic study of the Penicillium genus elucidates a diverse pangenome and 15 lateral gene transfer events.</title>
        <authorList>
            <person name="Petersen C."/>
            <person name="Sorensen T."/>
            <person name="Nielsen M.R."/>
            <person name="Sondergaard T.E."/>
            <person name="Sorensen J.L."/>
            <person name="Fitzpatrick D.A."/>
            <person name="Frisvad J.C."/>
            <person name="Nielsen K.L."/>
        </authorList>
    </citation>
    <scope>NUCLEOTIDE SEQUENCE</scope>
    <source>
        <strain evidence="10">IBT 16849</strain>
    </source>
</reference>
<evidence type="ECO:0000256" key="1">
    <source>
        <dbReference type="ARBA" id="ARBA00000707"/>
    </source>
</evidence>
<evidence type="ECO:0000256" key="5">
    <source>
        <dbReference type="ARBA" id="ARBA00022801"/>
    </source>
</evidence>
<sequence length="1695" mass="195090">MDNSPLKKPQDMLYLFHHIFLPPKLPQEEDYHAKREVLLIDVVLGALHSFKTFLLEADAEVIDLATTMIVRLRQIHGFNGEVDELELKNVLGRLETEGGFLPIYVREQNSAIIIGHKGVKTHIECFELSPANEAAMSTKGRLQRTFPGPTLAFDTCVFNESGLLTILAQTISRMSQQPVAGTKPKVRKAKQNHDEDRDTTDPKMVVDFLMATLRPLSTDVTDIRIQKYTREEVMWNDCRFPWRRSALWLLIRVALQLIFARSLKGSRQSQLYKSFMVFLMGSIIKRVSGTAPHEMLYLMAAKVVRRLWKLELADEPAWLPSVQLILEQSSEKAQSEWQRIMNQNDSQIDLHSLVHLDFRKDTESALPQLDRYLRDIGRKSDENPRKTFQPSPQIIFFGREDLPFGLESCNSDFMVQNLCALEDWVESYLSNWIEDHLEDVATCSQLGRLIFEYHKVASKTYLHNPEGISIMLLTLLELWIACDKSAIRSHAQLKDYDPCIPVSCFNSLLLPFKSQMMRLAQAEEYLNQRQSQFRHHGSGIFRDFGTLSCFSVRYFDQSDEHQQLLRTIEQQARDARNQKLNELREKQARYAHLMTLASETVCQYEDILLNRKFDIRESRHSHSCPCHGYKSQATSIKIDIHEWPLPTDPLRAKSTIFELRVPEPFHGWRDTTLYVIQNCLGLEYSTIERPRCNYRLKTYQGLSSFFSSPTQSQRLGLLSQTKPHQRTHRHERSIINVGEHDVCLNNGLHFQYFDNTAGCFVSSFERTRQIEIGCTYQLPQRSSTLQKFLFRPASQPHGLSPNNVIAAQNAAPVEMSLAEYKSLAAMPLGLEIQWQNILVELSMPSIDMKKMETAIFFRQIVNQAGLPSTNTWMRCGHAILGDPEFKARLLSTIHEAVERMKENWNLIHGFDTLIHLVLRILSLSSSTDEQRRCLECLSAMRQTTFQWVQSVRTKASQEIDDPRKVDLVAKAVHIALVCVKTFDTENPLQRFSLSSDISIFLQCCMIIWNGRHCLSLELGSLIHILYYRWQVLCYHSHVVLAGKCSENTASPMDSAIQGAWTAYPAGASWSKLSLDLRYWLYSVRSLRSEAVVQMHVHYNLLTGELLVDGLPLARLPTEYESDESYRTLFGKSQLEVMPSTQPGMQFSSQAEYCGHTVHLGMTAIPESPLFDLSVKAVRDDQVWNFVPQRIFSGHFPDEFVNNYAHWYAAEEGYIEFRPLGAPWVSSRRHWRLIRGDLDHSWCLKSQEYRLVSSTSETAKTLAKIFDPLEKASRVHGRFDETRSTLYIDLPRLRVEFILPQRSTSIQCRQYPGMLIDAKQTCNSLVGLRNKLFLVNPDSRHRIILIPEGDISWSKTKNHVHINVVWQREARLHAYSIDERLGRLEDNGNLQSKLLLAYLHALTSYFLPDPLTSKTGTEQALSILRSAAVRSFDRLRPENSAILTKIAALTPQRRYYPENERVMQRVEWRHTLGCLAQHPGFHDEVAAILDQNSRVLFYYPGEEPSVPSLPKVDHDLLFRDRIRTSSCRVSGFGAEDHSRKYDCPYASRDAIRSSPNSARAFTISKMICDRISRTQELGPVNWISHLWRFLSASGEIRGPRAQSESAKLRYSAEWMMGSREFIAENWCAIHRLVSSQSPRFNKYQLIIWLSTIAYSAQADMIVLETIASLYLNPELLCKYTTIRGHFQPAEGFEWNR</sequence>
<dbReference type="InterPro" id="IPR046541">
    <property type="entry name" value="DUF6606"/>
</dbReference>
<dbReference type="InterPro" id="IPR051346">
    <property type="entry name" value="OTU_Deubiquitinase"/>
</dbReference>
<evidence type="ECO:0000259" key="9">
    <source>
        <dbReference type="Pfam" id="PF20255"/>
    </source>
</evidence>
<reference evidence="10" key="1">
    <citation type="submission" date="2022-11" db="EMBL/GenBank/DDBJ databases">
        <authorList>
            <person name="Petersen C."/>
        </authorList>
    </citation>
    <scope>NUCLEOTIDE SEQUENCE</scope>
    <source>
        <strain evidence="10">IBT 16849</strain>
    </source>
</reference>
<keyword evidence="4" id="KW-0833">Ubl conjugation pathway</keyword>
<organism evidence="10 11">
    <name type="scientific">Penicillium cf. griseofulvum</name>
    <dbReference type="NCBI Taxonomy" id="2972120"/>
    <lineage>
        <taxon>Eukaryota</taxon>
        <taxon>Fungi</taxon>
        <taxon>Dikarya</taxon>
        <taxon>Ascomycota</taxon>
        <taxon>Pezizomycotina</taxon>
        <taxon>Eurotiomycetes</taxon>
        <taxon>Eurotiomycetidae</taxon>
        <taxon>Eurotiales</taxon>
        <taxon>Aspergillaceae</taxon>
        <taxon>Penicillium</taxon>
    </lineage>
</organism>
<feature type="coiled-coil region" evidence="7">
    <location>
        <begin position="558"/>
        <end position="589"/>
    </location>
</feature>
<comment type="catalytic activity">
    <reaction evidence="1">
        <text>Thiol-dependent hydrolysis of ester, thioester, amide, peptide and isopeptide bonds formed by the C-terminal Gly of ubiquitin (a 76-residue protein attached to proteins as an intracellular targeting signal).</text>
        <dbReference type="EC" id="3.4.19.12"/>
    </reaction>
</comment>
<comment type="caution">
    <text evidence="10">The sequence shown here is derived from an EMBL/GenBank/DDBJ whole genome shotgun (WGS) entry which is preliminary data.</text>
</comment>
<dbReference type="GO" id="GO:0006508">
    <property type="term" value="P:proteolysis"/>
    <property type="evidence" value="ECO:0007669"/>
    <property type="project" value="UniProtKB-KW"/>
</dbReference>
<evidence type="ECO:0000256" key="8">
    <source>
        <dbReference type="SAM" id="MobiDB-lite"/>
    </source>
</evidence>
<dbReference type="EMBL" id="JAPQKP010000002">
    <property type="protein sequence ID" value="KAJ5205283.1"/>
    <property type="molecule type" value="Genomic_DNA"/>
</dbReference>
<dbReference type="PANTHER" id="PTHR13367">
    <property type="entry name" value="UBIQUITIN THIOESTERASE"/>
    <property type="match status" value="1"/>
</dbReference>
<feature type="compositionally biased region" description="Basic and acidic residues" evidence="8">
    <location>
        <begin position="191"/>
        <end position="200"/>
    </location>
</feature>
<proteinExistence type="predicted"/>
<evidence type="ECO:0000256" key="3">
    <source>
        <dbReference type="ARBA" id="ARBA00022670"/>
    </source>
</evidence>
<keyword evidence="7" id="KW-0175">Coiled coil</keyword>
<evidence type="ECO:0000256" key="4">
    <source>
        <dbReference type="ARBA" id="ARBA00022786"/>
    </source>
</evidence>
<evidence type="ECO:0000313" key="11">
    <source>
        <dbReference type="Proteomes" id="UP001150879"/>
    </source>
</evidence>
<feature type="region of interest" description="Disordered" evidence="8">
    <location>
        <begin position="177"/>
        <end position="200"/>
    </location>
</feature>
<dbReference type="EC" id="3.4.19.12" evidence="2"/>
<gene>
    <name evidence="10" type="ORF">N7472_001731</name>
</gene>
<accession>A0A9W9MPV8</accession>
<keyword evidence="3" id="KW-0645">Protease</keyword>